<protein>
    <recommendedName>
        <fullName evidence="3">DUF2141 domain-containing protein</fullName>
    </recommendedName>
</protein>
<evidence type="ECO:0000313" key="1">
    <source>
        <dbReference type="EMBL" id="GAO39583.1"/>
    </source>
</evidence>
<dbReference type="STRING" id="1219043.SCH01S_35_00180"/>
<organism evidence="1 2">
    <name type="scientific">Sphingomonas changbaiensis NBRC 104936</name>
    <dbReference type="NCBI Taxonomy" id="1219043"/>
    <lineage>
        <taxon>Bacteria</taxon>
        <taxon>Pseudomonadati</taxon>
        <taxon>Pseudomonadota</taxon>
        <taxon>Alphaproteobacteria</taxon>
        <taxon>Sphingomonadales</taxon>
        <taxon>Sphingomonadaceae</taxon>
        <taxon>Sphingomonas</taxon>
    </lineage>
</organism>
<proteinExistence type="predicted"/>
<keyword evidence="2" id="KW-1185">Reference proteome</keyword>
<accession>A0A0E9MQ11</accession>
<dbReference type="EMBL" id="BBWU01000035">
    <property type="protein sequence ID" value="GAO39583.1"/>
    <property type="molecule type" value="Genomic_DNA"/>
</dbReference>
<dbReference type="Pfam" id="PF09912">
    <property type="entry name" value="DUF2141"/>
    <property type="match status" value="1"/>
</dbReference>
<reference evidence="1 2" key="1">
    <citation type="submission" date="2015-04" db="EMBL/GenBank/DDBJ databases">
        <title>Whole genome shotgun sequence of Sphingomonas changbaiensis NBRC 104936.</title>
        <authorList>
            <person name="Katano-Makiyama Y."/>
            <person name="Hosoyama A."/>
            <person name="Hashimoto M."/>
            <person name="Noguchi M."/>
            <person name="Tsuchikane K."/>
            <person name="Ohji S."/>
            <person name="Yamazoe A."/>
            <person name="Ichikawa N."/>
            <person name="Kimura A."/>
            <person name="Fujita N."/>
        </authorList>
    </citation>
    <scope>NUCLEOTIDE SEQUENCE [LARGE SCALE GENOMIC DNA]</scope>
    <source>
        <strain evidence="1 2">NBRC 104936</strain>
    </source>
</reference>
<evidence type="ECO:0008006" key="3">
    <source>
        <dbReference type="Google" id="ProtNLM"/>
    </source>
</evidence>
<dbReference type="Proteomes" id="UP000033202">
    <property type="component" value="Unassembled WGS sequence"/>
</dbReference>
<comment type="caution">
    <text evidence="1">The sequence shown here is derived from an EMBL/GenBank/DDBJ whole genome shotgun (WGS) entry which is preliminary data.</text>
</comment>
<gene>
    <name evidence="1" type="ORF">SCH01S_35_00180</name>
</gene>
<dbReference type="InterPro" id="IPR018673">
    <property type="entry name" value="DUF2141"/>
</dbReference>
<dbReference type="AlphaFoldDB" id="A0A0E9MQ11"/>
<name>A0A0E9MQ11_9SPHN</name>
<sequence length="142" mass="15318">MYGDSEACARGDTAVLVRVDGFKEREGTLRVQIYGSNPADFLAKGKKLRRIDVPVAKTGRMEVCVALPAPGAYAVAVRHDMDGNGKSGWSDGGGFSRNPKLSLFHLKPSYNDVAIEVGRGVRPVDVRLLYRNGLSIGPARES</sequence>
<evidence type="ECO:0000313" key="2">
    <source>
        <dbReference type="Proteomes" id="UP000033202"/>
    </source>
</evidence>